<sequence length="215" mass="23653">KIQCNSTEMPSSSYSNNSTVSHKTSRKRKKGTSINVCGTSESLLKRKLKTPCEILKAELKKTMTNGRRMKSTSNDSVKVINGRVDYNNFNEMSSFPEKSCGDSLGLFESTSKQIGFDQSSTHQISEEDTKYYLDVDIETSGVNISENGFSKIKKTYNCNLPQTSSNCSVRNIDSVKQKSVINSAIISVCDSKEAVVNVICDHNGYSDGHLDSSLG</sequence>
<reference evidence="2" key="1">
    <citation type="submission" date="2014-12" db="EMBL/GenBank/DDBJ databases">
        <title>Insight into the proteome of Arion vulgaris.</title>
        <authorList>
            <person name="Aradska J."/>
            <person name="Bulat T."/>
            <person name="Smidak R."/>
            <person name="Sarate P."/>
            <person name="Gangsoo J."/>
            <person name="Sialana F."/>
            <person name="Bilban M."/>
            <person name="Lubec G."/>
        </authorList>
    </citation>
    <scope>NUCLEOTIDE SEQUENCE</scope>
    <source>
        <tissue evidence="2">Skin</tissue>
    </source>
</reference>
<feature type="non-terminal residue" evidence="2">
    <location>
        <position position="215"/>
    </location>
</feature>
<dbReference type="EMBL" id="HACG01013972">
    <property type="protein sequence ID" value="CEK60837.1"/>
    <property type="molecule type" value="Transcribed_RNA"/>
</dbReference>
<feature type="non-terminal residue" evidence="2">
    <location>
        <position position="1"/>
    </location>
</feature>
<feature type="compositionally biased region" description="Low complexity" evidence="1">
    <location>
        <begin position="1"/>
        <end position="21"/>
    </location>
</feature>
<accession>A0A0B6YXH3</accession>
<evidence type="ECO:0000256" key="1">
    <source>
        <dbReference type="SAM" id="MobiDB-lite"/>
    </source>
</evidence>
<feature type="region of interest" description="Disordered" evidence="1">
    <location>
        <begin position="1"/>
        <end position="32"/>
    </location>
</feature>
<proteinExistence type="predicted"/>
<name>A0A0B6YXH3_9EUPU</name>
<dbReference type="AlphaFoldDB" id="A0A0B6YXH3"/>
<evidence type="ECO:0000313" key="2">
    <source>
        <dbReference type="EMBL" id="CEK60837.1"/>
    </source>
</evidence>
<organism evidence="2">
    <name type="scientific">Arion vulgaris</name>
    <dbReference type="NCBI Taxonomy" id="1028688"/>
    <lineage>
        <taxon>Eukaryota</taxon>
        <taxon>Metazoa</taxon>
        <taxon>Spiralia</taxon>
        <taxon>Lophotrochozoa</taxon>
        <taxon>Mollusca</taxon>
        <taxon>Gastropoda</taxon>
        <taxon>Heterobranchia</taxon>
        <taxon>Euthyneura</taxon>
        <taxon>Panpulmonata</taxon>
        <taxon>Eupulmonata</taxon>
        <taxon>Stylommatophora</taxon>
        <taxon>Helicina</taxon>
        <taxon>Arionoidea</taxon>
        <taxon>Arionidae</taxon>
        <taxon>Arion</taxon>
    </lineage>
</organism>
<protein>
    <submittedName>
        <fullName evidence="2">Uncharacterized protein</fullName>
    </submittedName>
</protein>
<gene>
    <name evidence="2" type="primary">ORF40513</name>
</gene>